<gene>
    <name evidence="8" type="ORF">DFR49_2567</name>
</gene>
<proteinExistence type="inferred from homology"/>
<dbReference type="EMBL" id="QXDC01000003">
    <property type="protein sequence ID" value="RIA44326.1"/>
    <property type="molecule type" value="Genomic_DNA"/>
</dbReference>
<dbReference type="PANTHER" id="PTHR30502:SF0">
    <property type="entry name" value="PHOSPHOENOLPYRUVATE CARBOXYLASE FAMILY PROTEIN"/>
    <property type="match status" value="1"/>
</dbReference>
<evidence type="ECO:0000256" key="4">
    <source>
        <dbReference type="ARBA" id="ARBA00023239"/>
    </source>
</evidence>
<keyword evidence="3" id="KW-0479">Metal-binding</keyword>
<evidence type="ECO:0000256" key="3">
    <source>
        <dbReference type="ARBA" id="ARBA00022723"/>
    </source>
</evidence>
<dbReference type="InterPro" id="IPR012689">
    <property type="entry name" value="HpaI"/>
</dbReference>
<dbReference type="InterPro" id="IPR005000">
    <property type="entry name" value="Aldolase/citrate-lyase_domain"/>
</dbReference>
<dbReference type="PANTHER" id="PTHR30502">
    <property type="entry name" value="2-KETO-3-DEOXY-L-RHAMNONATE ALDOLASE"/>
    <property type="match status" value="1"/>
</dbReference>
<dbReference type="GO" id="GO:0016832">
    <property type="term" value="F:aldehyde-lyase activity"/>
    <property type="evidence" value="ECO:0007669"/>
    <property type="project" value="TreeGrafter"/>
</dbReference>
<comment type="caution">
    <text evidence="8">The sequence shown here is derived from an EMBL/GenBank/DDBJ whole genome shotgun (WGS) entry which is preliminary data.</text>
</comment>
<dbReference type="InterPro" id="IPR050251">
    <property type="entry name" value="HpcH-HpaI_aldolase"/>
</dbReference>
<dbReference type="GO" id="GO:0010124">
    <property type="term" value="P:phenylacetate catabolic process"/>
    <property type="evidence" value="ECO:0007669"/>
    <property type="project" value="InterPro"/>
</dbReference>
<comment type="catalytic activity">
    <reaction evidence="6">
        <text>D-glyceraldehyde + pyruvate = 2-dehydro-3-deoxy-L-galactonate</text>
        <dbReference type="Rhea" id="RHEA:80055"/>
        <dbReference type="ChEBI" id="CHEBI:15361"/>
        <dbReference type="ChEBI" id="CHEBI:17378"/>
        <dbReference type="ChEBI" id="CHEBI:75545"/>
    </reaction>
</comment>
<accession>A0A397P429</accession>
<organism evidence="8 9">
    <name type="scientific">Hephaestia caeni</name>
    <dbReference type="NCBI Taxonomy" id="645617"/>
    <lineage>
        <taxon>Bacteria</taxon>
        <taxon>Pseudomonadati</taxon>
        <taxon>Pseudomonadota</taxon>
        <taxon>Alphaproteobacteria</taxon>
        <taxon>Sphingomonadales</taxon>
        <taxon>Sphingomonadaceae</taxon>
        <taxon>Hephaestia</taxon>
    </lineage>
</organism>
<name>A0A397P429_9SPHN</name>
<dbReference type="RefSeq" id="WP_119036413.1">
    <property type="nucleotide sequence ID" value="NZ_QXDC01000003.1"/>
</dbReference>
<dbReference type="SUPFAM" id="SSF51621">
    <property type="entry name" value="Phosphoenolpyruvate/pyruvate domain"/>
    <property type="match status" value="1"/>
</dbReference>
<evidence type="ECO:0000313" key="8">
    <source>
        <dbReference type="EMBL" id="RIA44326.1"/>
    </source>
</evidence>
<evidence type="ECO:0000256" key="6">
    <source>
        <dbReference type="ARBA" id="ARBA00045074"/>
    </source>
</evidence>
<keyword evidence="9" id="KW-1185">Reference proteome</keyword>
<evidence type="ECO:0000259" key="7">
    <source>
        <dbReference type="Pfam" id="PF03328"/>
    </source>
</evidence>
<dbReference type="FunFam" id="3.20.20.60:FF:000004">
    <property type="entry name" value="5-keto-4-deoxy-D-glucarate aldolase"/>
    <property type="match status" value="1"/>
</dbReference>
<sequence>MHNSFKKAIAEGRAQIGLWQALASPYCCEICAGAGFDWLLIDGEHAPNDLRSVLAQLQAAAAYPVEPVVRLPVDDAVLVKQYLDVGARTLLVPMIESPAAAEAMVRATRYPPNGVRGVGSAIGRASNWNRTPGYLRDATDEICLLVQVESRTALAAIEAIARIDGVDGVFIGPSDLAADLGHLGDPMHPDVQTAIETGIAAVCAAGKPVGLLIADEQAARRYLALGASFVAVGTDVTLLARGAEALAARFRDIPPGAAPAPSSVY</sequence>
<dbReference type="InterPro" id="IPR015813">
    <property type="entry name" value="Pyrv/PenolPyrv_kinase-like_dom"/>
</dbReference>
<dbReference type="Pfam" id="PF03328">
    <property type="entry name" value="HpcH_HpaI"/>
    <property type="match status" value="1"/>
</dbReference>
<dbReference type="GO" id="GO:0005737">
    <property type="term" value="C:cytoplasm"/>
    <property type="evidence" value="ECO:0007669"/>
    <property type="project" value="UniProtKB-ARBA"/>
</dbReference>
<evidence type="ECO:0000256" key="5">
    <source>
        <dbReference type="ARBA" id="ARBA00023317"/>
    </source>
</evidence>
<dbReference type="GO" id="GO:0046872">
    <property type="term" value="F:metal ion binding"/>
    <property type="evidence" value="ECO:0007669"/>
    <property type="project" value="UniProtKB-KW"/>
</dbReference>
<dbReference type="NCBIfam" id="TIGR02311">
    <property type="entry name" value="HpaI"/>
    <property type="match status" value="1"/>
</dbReference>
<dbReference type="AlphaFoldDB" id="A0A397P429"/>
<keyword evidence="5" id="KW-0670">Pyruvate</keyword>
<dbReference type="Proteomes" id="UP000266568">
    <property type="component" value="Unassembled WGS sequence"/>
</dbReference>
<evidence type="ECO:0000256" key="2">
    <source>
        <dbReference type="ARBA" id="ARBA00005568"/>
    </source>
</evidence>
<comment type="cofactor">
    <cofactor evidence="1">
        <name>a divalent metal cation</name>
        <dbReference type="ChEBI" id="CHEBI:60240"/>
    </cofactor>
</comment>
<reference evidence="8 9" key="1">
    <citation type="submission" date="2018-08" db="EMBL/GenBank/DDBJ databases">
        <title>Genomic Encyclopedia of Type Strains, Phase IV (KMG-IV): sequencing the most valuable type-strain genomes for metagenomic binning, comparative biology and taxonomic classification.</title>
        <authorList>
            <person name="Goeker M."/>
        </authorList>
    </citation>
    <scope>NUCLEOTIDE SEQUENCE [LARGE SCALE GENOMIC DNA]</scope>
    <source>
        <strain evidence="8 9">DSM 25527</strain>
    </source>
</reference>
<protein>
    <submittedName>
        <fullName evidence="8">2,4-dihydroxyhept-2-enedioate aldolase</fullName>
    </submittedName>
</protein>
<dbReference type="Gene3D" id="3.20.20.60">
    <property type="entry name" value="Phosphoenolpyruvate-binding domains"/>
    <property type="match status" value="1"/>
</dbReference>
<comment type="similarity">
    <text evidence="2">Belongs to the HpcH/HpaI aldolase family.</text>
</comment>
<dbReference type="InterPro" id="IPR040442">
    <property type="entry name" value="Pyrv_kinase-like_dom_sf"/>
</dbReference>
<feature type="domain" description="HpcH/HpaI aldolase/citrate lyase" evidence="7">
    <location>
        <begin position="15"/>
        <end position="240"/>
    </location>
</feature>
<dbReference type="OrthoDB" id="9802624at2"/>
<keyword evidence="4" id="KW-0456">Lyase</keyword>
<evidence type="ECO:0000313" key="9">
    <source>
        <dbReference type="Proteomes" id="UP000266568"/>
    </source>
</evidence>
<evidence type="ECO:0000256" key="1">
    <source>
        <dbReference type="ARBA" id="ARBA00001968"/>
    </source>
</evidence>